<sequence length="201" mass="22293">MTTNSADLRERRRRATAREIHQATLRLCAEHGFEHVTVDMISAQAGISRRTFFNYFPSKEAAAVSGPRGLPDDALAEFLAGSDREPVPVLRDLTRLLLRELAENQPEREELRQVMELAKAYPTLMAAMLGNFDRFERVVGEAVAQRLQLPAGHVTPTLITSLAFSAMRTGLHCWSEAPESPASPVAQVEQTVTLLHSFLAD</sequence>
<protein>
    <submittedName>
        <fullName evidence="6">TetR/AcrR family transcriptional regulator</fullName>
    </submittedName>
</protein>
<evidence type="ECO:0000313" key="6">
    <source>
        <dbReference type="EMBL" id="MCD5311857.1"/>
    </source>
</evidence>
<evidence type="ECO:0000256" key="1">
    <source>
        <dbReference type="ARBA" id="ARBA00023015"/>
    </source>
</evidence>
<dbReference type="Pfam" id="PF00440">
    <property type="entry name" value="TetR_N"/>
    <property type="match status" value="1"/>
</dbReference>
<evidence type="ECO:0000313" key="7">
    <source>
        <dbReference type="Proteomes" id="UP001138997"/>
    </source>
</evidence>
<dbReference type="GO" id="GO:0003700">
    <property type="term" value="F:DNA-binding transcription factor activity"/>
    <property type="evidence" value="ECO:0007669"/>
    <property type="project" value="TreeGrafter"/>
</dbReference>
<dbReference type="GO" id="GO:0000976">
    <property type="term" value="F:transcription cis-regulatory region binding"/>
    <property type="evidence" value="ECO:0007669"/>
    <property type="project" value="TreeGrafter"/>
</dbReference>
<dbReference type="EMBL" id="JAJOMB010000006">
    <property type="protein sequence ID" value="MCD5311857.1"/>
    <property type="molecule type" value="Genomic_DNA"/>
</dbReference>
<dbReference type="InterPro" id="IPR050109">
    <property type="entry name" value="HTH-type_TetR-like_transc_reg"/>
</dbReference>
<dbReference type="SUPFAM" id="SSF46689">
    <property type="entry name" value="Homeodomain-like"/>
    <property type="match status" value="1"/>
</dbReference>
<evidence type="ECO:0000259" key="5">
    <source>
        <dbReference type="PROSITE" id="PS50977"/>
    </source>
</evidence>
<keyword evidence="3" id="KW-0804">Transcription</keyword>
<comment type="caution">
    <text evidence="6">The sequence shown here is derived from an EMBL/GenBank/DDBJ whole genome shotgun (WGS) entry which is preliminary data.</text>
</comment>
<dbReference type="Pfam" id="PF17754">
    <property type="entry name" value="TetR_C_14"/>
    <property type="match status" value="1"/>
</dbReference>
<keyword evidence="1" id="KW-0805">Transcription regulation</keyword>
<dbReference type="PROSITE" id="PS50977">
    <property type="entry name" value="HTH_TETR_2"/>
    <property type="match status" value="1"/>
</dbReference>
<evidence type="ECO:0000256" key="4">
    <source>
        <dbReference type="PROSITE-ProRule" id="PRU00335"/>
    </source>
</evidence>
<name>A0A9X1NBE6_9ACTN</name>
<dbReference type="PANTHER" id="PTHR30055:SF238">
    <property type="entry name" value="MYCOFACTOCIN BIOSYNTHESIS TRANSCRIPTIONAL REGULATOR MFTR-RELATED"/>
    <property type="match status" value="1"/>
</dbReference>
<dbReference type="PANTHER" id="PTHR30055">
    <property type="entry name" value="HTH-TYPE TRANSCRIPTIONAL REGULATOR RUTR"/>
    <property type="match status" value="1"/>
</dbReference>
<feature type="DNA-binding region" description="H-T-H motif" evidence="4">
    <location>
        <begin position="37"/>
        <end position="56"/>
    </location>
</feature>
<gene>
    <name evidence="6" type="ORF">LR394_13185</name>
</gene>
<keyword evidence="2 4" id="KW-0238">DNA-binding</keyword>
<dbReference type="PRINTS" id="PR00455">
    <property type="entry name" value="HTHTETR"/>
</dbReference>
<reference evidence="6" key="1">
    <citation type="submission" date="2021-11" db="EMBL/GenBank/DDBJ databases">
        <title>Streptomyces corallinus and Kineosporia corallina sp. nov., two new coral-derived marine actinobacteria.</title>
        <authorList>
            <person name="Buangrab K."/>
            <person name="Sutthacheep M."/>
            <person name="Yeemin T."/>
            <person name="Harunari E."/>
            <person name="Igarashi Y."/>
            <person name="Sripreechasak P."/>
            <person name="Kanchanasin P."/>
            <person name="Tanasupawat S."/>
            <person name="Phongsopitanun W."/>
        </authorList>
    </citation>
    <scope>NUCLEOTIDE SEQUENCE</scope>
    <source>
        <strain evidence="6">JCM 31032</strain>
    </source>
</reference>
<dbReference type="InterPro" id="IPR009057">
    <property type="entry name" value="Homeodomain-like_sf"/>
</dbReference>
<evidence type="ECO:0000256" key="3">
    <source>
        <dbReference type="ARBA" id="ARBA00023163"/>
    </source>
</evidence>
<accession>A0A9X1NBE6</accession>
<dbReference type="RefSeq" id="WP_231441489.1">
    <property type="nucleotide sequence ID" value="NZ_JAJOMB010000006.1"/>
</dbReference>
<dbReference type="InterPro" id="IPR001647">
    <property type="entry name" value="HTH_TetR"/>
</dbReference>
<feature type="domain" description="HTH tetR-type" evidence="5">
    <location>
        <begin position="14"/>
        <end position="74"/>
    </location>
</feature>
<evidence type="ECO:0000256" key="2">
    <source>
        <dbReference type="ARBA" id="ARBA00023125"/>
    </source>
</evidence>
<dbReference type="Proteomes" id="UP001138997">
    <property type="component" value="Unassembled WGS sequence"/>
</dbReference>
<dbReference type="Gene3D" id="1.10.357.10">
    <property type="entry name" value="Tetracycline Repressor, domain 2"/>
    <property type="match status" value="1"/>
</dbReference>
<organism evidence="6 7">
    <name type="scientific">Kineosporia babensis</name>
    <dbReference type="NCBI Taxonomy" id="499548"/>
    <lineage>
        <taxon>Bacteria</taxon>
        <taxon>Bacillati</taxon>
        <taxon>Actinomycetota</taxon>
        <taxon>Actinomycetes</taxon>
        <taxon>Kineosporiales</taxon>
        <taxon>Kineosporiaceae</taxon>
        <taxon>Kineosporia</taxon>
    </lineage>
</organism>
<proteinExistence type="predicted"/>
<dbReference type="AlphaFoldDB" id="A0A9X1NBE6"/>
<keyword evidence="7" id="KW-1185">Reference proteome</keyword>
<dbReference type="InterPro" id="IPR041347">
    <property type="entry name" value="MftR_C"/>
</dbReference>